<evidence type="ECO:0000259" key="4">
    <source>
        <dbReference type="PROSITE" id="PS50089"/>
    </source>
</evidence>
<keyword evidence="2" id="KW-0862">Zinc</keyword>
<dbReference type="PROSITE" id="PS50158">
    <property type="entry name" value="ZF_CCHC"/>
    <property type="match status" value="1"/>
</dbReference>
<dbReference type="InterPro" id="IPR001841">
    <property type="entry name" value="Znf_RING"/>
</dbReference>
<dbReference type="PANTHER" id="PTHR46519:SF2">
    <property type="entry name" value="RING_U-BOX SUPERFAMILY PROTEIN"/>
    <property type="match status" value="1"/>
</dbReference>
<dbReference type="Gene3D" id="4.10.60.10">
    <property type="entry name" value="Zinc finger, CCHC-type"/>
    <property type="match status" value="1"/>
</dbReference>
<dbReference type="PANTHER" id="PTHR46519">
    <property type="entry name" value="RING/U-BOX SUPERFAMILY PROTEIN"/>
    <property type="match status" value="1"/>
</dbReference>
<dbReference type="GeneID" id="108565735"/>
<evidence type="ECO:0000259" key="5">
    <source>
        <dbReference type="PROSITE" id="PS50158"/>
    </source>
</evidence>
<dbReference type="InterPro" id="IPR001878">
    <property type="entry name" value="Znf_CCHC"/>
</dbReference>
<name>A0ABM1N1W6_NICVS</name>
<keyword evidence="1 3" id="KW-0863">Zinc-finger</keyword>
<gene>
    <name evidence="7" type="primary">LOC108565735</name>
</gene>
<proteinExistence type="predicted"/>
<sequence>MATFYQEIKYLSLENAEYLVGKFEGTGLNEVYSFTEQCESVFSQVEPENHEELFKIIKDRLHWMICNINVSTWDDLKQLLEEAFTPPTDISKWQYILISSSQTCNENVTMYANRFSIIYNYLLHSCTYDKSAEVLRELSSMLKIQAINVFTNGLREPLKKYLNVHRPDSLECAINLALAEEDFHLPHAYVAHMRCYFCKLNGHLAKYCVKNPRLRVFCTFCNEFGHTAKDCMRKILLNNEIVPFVPAAHNQPTVEILCTLCCDNPIDTAIYKCGHMFMCHKCANTQGIYDNTGKCPICRATITEVIKVYK</sequence>
<evidence type="ECO:0000313" key="7">
    <source>
        <dbReference type="RefSeq" id="XP_017780816.1"/>
    </source>
</evidence>
<dbReference type="SUPFAM" id="SSF57850">
    <property type="entry name" value="RING/U-box"/>
    <property type="match status" value="1"/>
</dbReference>
<dbReference type="Gene3D" id="3.30.40.10">
    <property type="entry name" value="Zinc/RING finger domain, C3HC4 (zinc finger)"/>
    <property type="match status" value="1"/>
</dbReference>
<dbReference type="RefSeq" id="XP_017780816.1">
    <property type="nucleotide sequence ID" value="XM_017925327.1"/>
</dbReference>
<evidence type="ECO:0000313" key="6">
    <source>
        <dbReference type="Proteomes" id="UP000695000"/>
    </source>
</evidence>
<dbReference type="SUPFAM" id="SSF57756">
    <property type="entry name" value="Retrovirus zinc finger-like domains"/>
    <property type="match status" value="1"/>
</dbReference>
<protein>
    <submittedName>
        <fullName evidence="7">Uncharacterized protein LOC108565735</fullName>
    </submittedName>
</protein>
<organism evidence="6 7">
    <name type="scientific">Nicrophorus vespilloides</name>
    <name type="common">Boreal carrion beetle</name>
    <dbReference type="NCBI Taxonomy" id="110193"/>
    <lineage>
        <taxon>Eukaryota</taxon>
        <taxon>Metazoa</taxon>
        <taxon>Ecdysozoa</taxon>
        <taxon>Arthropoda</taxon>
        <taxon>Hexapoda</taxon>
        <taxon>Insecta</taxon>
        <taxon>Pterygota</taxon>
        <taxon>Neoptera</taxon>
        <taxon>Endopterygota</taxon>
        <taxon>Coleoptera</taxon>
        <taxon>Polyphaga</taxon>
        <taxon>Staphyliniformia</taxon>
        <taxon>Silphidae</taxon>
        <taxon>Nicrophorinae</taxon>
        <taxon>Nicrophorus</taxon>
    </lineage>
</organism>
<dbReference type="SMART" id="SM00343">
    <property type="entry name" value="ZnF_C2HC"/>
    <property type="match status" value="2"/>
</dbReference>
<keyword evidence="1 3" id="KW-0479">Metal-binding</keyword>
<feature type="domain" description="CCHC-type" evidence="5">
    <location>
        <begin position="218"/>
        <end position="231"/>
    </location>
</feature>
<feature type="domain" description="RING-type" evidence="4">
    <location>
        <begin position="258"/>
        <end position="299"/>
    </location>
</feature>
<dbReference type="InterPro" id="IPR036875">
    <property type="entry name" value="Znf_CCHC_sf"/>
</dbReference>
<keyword evidence="6" id="KW-1185">Reference proteome</keyword>
<dbReference type="Pfam" id="PF13920">
    <property type="entry name" value="zf-C3HC4_3"/>
    <property type="match status" value="1"/>
</dbReference>
<evidence type="ECO:0000256" key="2">
    <source>
        <dbReference type="ARBA" id="ARBA00022833"/>
    </source>
</evidence>
<accession>A0ABM1N1W6</accession>
<dbReference type="SMART" id="SM00184">
    <property type="entry name" value="RING"/>
    <property type="match status" value="1"/>
</dbReference>
<dbReference type="Proteomes" id="UP000695000">
    <property type="component" value="Unplaced"/>
</dbReference>
<evidence type="ECO:0000256" key="1">
    <source>
        <dbReference type="ARBA" id="ARBA00022771"/>
    </source>
</evidence>
<dbReference type="InterPro" id="IPR013083">
    <property type="entry name" value="Znf_RING/FYVE/PHD"/>
</dbReference>
<reference evidence="7" key="1">
    <citation type="submission" date="2025-08" db="UniProtKB">
        <authorList>
            <consortium name="RefSeq"/>
        </authorList>
    </citation>
    <scope>IDENTIFICATION</scope>
    <source>
        <tissue evidence="7">Whole Larva</tissue>
    </source>
</reference>
<dbReference type="PROSITE" id="PS50089">
    <property type="entry name" value="ZF_RING_2"/>
    <property type="match status" value="1"/>
</dbReference>
<evidence type="ECO:0000256" key="3">
    <source>
        <dbReference type="PROSITE-ProRule" id="PRU00047"/>
    </source>
</evidence>